<evidence type="ECO:0000313" key="1">
    <source>
        <dbReference type="EMBL" id="OAF03738.1"/>
    </source>
</evidence>
<keyword evidence="2" id="KW-1185">Reference proteome</keyword>
<proteinExistence type="predicted"/>
<protein>
    <submittedName>
        <fullName evidence="1">Uncharacterized protein</fullName>
    </submittedName>
</protein>
<accession>A0A176YDN5</accession>
<gene>
    <name evidence="1" type="ORF">AYJ54_24650</name>
</gene>
<name>A0A176YDN5_9BRAD</name>
<dbReference type="Proteomes" id="UP000076959">
    <property type="component" value="Unassembled WGS sequence"/>
</dbReference>
<dbReference type="AlphaFoldDB" id="A0A176YDN5"/>
<reference evidence="1 2" key="1">
    <citation type="submission" date="2016-03" db="EMBL/GenBank/DDBJ databases">
        <title>Draft Genome Sequence of the Strain BR 10245 (Bradyrhizobium sp.) isolated from nodules of Centrolobium paraense.</title>
        <authorList>
            <person name="Simoes-Araujo J.L.Sr."/>
            <person name="Barauna A.C."/>
            <person name="Silva K."/>
            <person name="Zilli J.E."/>
        </authorList>
    </citation>
    <scope>NUCLEOTIDE SEQUENCE [LARGE SCALE GENOMIC DNA]</scope>
    <source>
        <strain evidence="1 2">BR 10245</strain>
    </source>
</reference>
<evidence type="ECO:0000313" key="2">
    <source>
        <dbReference type="Proteomes" id="UP000076959"/>
    </source>
</evidence>
<dbReference type="EMBL" id="LUUB01000089">
    <property type="protein sequence ID" value="OAF03738.1"/>
    <property type="molecule type" value="Genomic_DNA"/>
</dbReference>
<comment type="caution">
    <text evidence="1">The sequence shown here is derived from an EMBL/GenBank/DDBJ whole genome shotgun (WGS) entry which is preliminary data.</text>
</comment>
<organism evidence="1 2">
    <name type="scientific">Bradyrhizobium centrolobii</name>
    <dbReference type="NCBI Taxonomy" id="1505087"/>
    <lineage>
        <taxon>Bacteria</taxon>
        <taxon>Pseudomonadati</taxon>
        <taxon>Pseudomonadota</taxon>
        <taxon>Alphaproteobacteria</taxon>
        <taxon>Hyphomicrobiales</taxon>
        <taxon>Nitrobacteraceae</taxon>
        <taxon>Bradyrhizobium</taxon>
    </lineage>
</organism>
<sequence length="83" mass="9289">MSKRALRVQRAQVTRYCKRDVVEQLKCLIRALAGQQGLSKSDHRVKVARLLLQRGTQSLLVNIATEGMHNALAHSRIDILGAQ</sequence>